<protein>
    <submittedName>
        <fullName evidence="2">Uncharacterized protein</fullName>
    </submittedName>
</protein>
<name>A0A089WRV1_9PSED</name>
<dbReference type="AlphaFoldDB" id="A0A089WRV1"/>
<keyword evidence="3" id="KW-1185">Reference proteome</keyword>
<accession>A0A089WRV1</accession>
<proteinExistence type="predicted"/>
<dbReference type="KEGG" id="psw:LK03_07920"/>
<dbReference type="Proteomes" id="UP000029493">
    <property type="component" value="Chromosome"/>
</dbReference>
<reference evidence="2 3" key="1">
    <citation type="submission" date="2014-09" db="EMBL/GenBank/DDBJ databases">
        <authorList>
            <person name="Chan K.-G."/>
        </authorList>
    </citation>
    <scope>NUCLEOTIDE SEQUENCE [LARGE SCALE GENOMIC DNA]</scope>
    <source>
        <strain evidence="2 3">ND07</strain>
    </source>
</reference>
<evidence type="ECO:0000256" key="1">
    <source>
        <dbReference type="SAM" id="Phobius"/>
    </source>
</evidence>
<keyword evidence="1" id="KW-0812">Transmembrane</keyword>
<organism evidence="2 3">
    <name type="scientific">Pseudomonas cremoricolorata</name>
    <dbReference type="NCBI Taxonomy" id="157783"/>
    <lineage>
        <taxon>Bacteria</taxon>
        <taxon>Pseudomonadati</taxon>
        <taxon>Pseudomonadota</taxon>
        <taxon>Gammaproteobacteria</taxon>
        <taxon>Pseudomonadales</taxon>
        <taxon>Pseudomonadaceae</taxon>
        <taxon>Pseudomonas</taxon>
    </lineage>
</organism>
<evidence type="ECO:0000313" key="3">
    <source>
        <dbReference type="Proteomes" id="UP000029493"/>
    </source>
</evidence>
<feature type="transmembrane region" description="Helical" evidence="1">
    <location>
        <begin position="61"/>
        <end position="82"/>
    </location>
</feature>
<dbReference type="EMBL" id="CP009455">
    <property type="protein sequence ID" value="AIR89202.1"/>
    <property type="molecule type" value="Genomic_DNA"/>
</dbReference>
<feature type="transmembrane region" description="Helical" evidence="1">
    <location>
        <begin position="102"/>
        <end position="125"/>
    </location>
</feature>
<evidence type="ECO:0000313" key="2">
    <source>
        <dbReference type="EMBL" id="AIR89202.1"/>
    </source>
</evidence>
<keyword evidence="1" id="KW-0472">Membrane</keyword>
<sequence>MITALDCLIFTLFEEWLMQSEHQAVDPLQVRLSHHKTDYNLQGFRERYARYLRGRGENARALGWVLIALGAACTVMGIYALIVRPSQILYLVSTGPTWFQYVQAYAAPIASMGGMLFGLGCHVAAREVWEPVVFMANTYRFVTVDGQPIIGKIDIEYLDDDRFTISFKADEANAVFGNE</sequence>
<keyword evidence="1" id="KW-1133">Transmembrane helix</keyword>
<gene>
    <name evidence="2" type="ORF">LK03_07920</name>
</gene>
<dbReference type="STRING" id="157783.LK03_07920"/>